<dbReference type="RefSeq" id="WP_061268920.1">
    <property type="nucleotide sequence ID" value="NZ_SOZH01000012.1"/>
</dbReference>
<evidence type="ECO:0000313" key="2">
    <source>
        <dbReference type="EMBL" id="TFF04386.1"/>
    </source>
</evidence>
<proteinExistence type="predicted"/>
<feature type="compositionally biased region" description="Basic and acidic residues" evidence="1">
    <location>
        <begin position="1"/>
        <end position="13"/>
    </location>
</feature>
<reference evidence="2 3" key="1">
    <citation type="submission" date="2019-03" db="EMBL/GenBank/DDBJ databases">
        <title>Cellulosimicrobium funkei JCM14302 Assembly.</title>
        <authorList>
            <person name="Dou T."/>
        </authorList>
    </citation>
    <scope>NUCLEOTIDE SEQUENCE [LARGE SCALE GENOMIC DNA]</scope>
    <source>
        <strain evidence="2 3">JCM 14302</strain>
    </source>
</reference>
<accession>A0A4Y8QXB7</accession>
<dbReference type="AlphaFoldDB" id="A0A4Y8QXB7"/>
<feature type="region of interest" description="Disordered" evidence="1">
    <location>
        <begin position="1"/>
        <end position="23"/>
    </location>
</feature>
<name>A0A4Y8QXB7_9MICO</name>
<dbReference type="EMBL" id="SOZH01000012">
    <property type="protein sequence ID" value="TFF04386.1"/>
    <property type="molecule type" value="Genomic_DNA"/>
</dbReference>
<organism evidence="2 3">
    <name type="scientific">Cellulosimicrobium funkei</name>
    <dbReference type="NCBI Taxonomy" id="264251"/>
    <lineage>
        <taxon>Bacteria</taxon>
        <taxon>Bacillati</taxon>
        <taxon>Actinomycetota</taxon>
        <taxon>Actinomycetes</taxon>
        <taxon>Micrococcales</taxon>
        <taxon>Promicromonosporaceae</taxon>
        <taxon>Cellulosimicrobium</taxon>
    </lineage>
</organism>
<gene>
    <name evidence="2" type="ORF">E1O70_18240</name>
</gene>
<evidence type="ECO:0000256" key="1">
    <source>
        <dbReference type="SAM" id="MobiDB-lite"/>
    </source>
</evidence>
<sequence>MDEHDHDHDAHEEGFDEADVSAAPAPAVWDAAAAGTASEAAAAAVATFARTDLAQDAWWAQLDPHLTRNAAQIYESVDVRLVPISTVTGPPDVEEADSPLLARASVPTDGGPYTVVLVRLDGASPWLVEEIRPQEES</sequence>
<protein>
    <submittedName>
        <fullName evidence="2">Uncharacterized protein</fullName>
    </submittedName>
</protein>
<evidence type="ECO:0000313" key="3">
    <source>
        <dbReference type="Proteomes" id="UP000298003"/>
    </source>
</evidence>
<dbReference type="Proteomes" id="UP000298003">
    <property type="component" value="Unassembled WGS sequence"/>
</dbReference>
<comment type="caution">
    <text evidence="2">The sequence shown here is derived from an EMBL/GenBank/DDBJ whole genome shotgun (WGS) entry which is preliminary data.</text>
</comment>
<dbReference type="GeneID" id="95686426"/>
<keyword evidence="3" id="KW-1185">Reference proteome</keyword>